<evidence type="ECO:0000313" key="4">
    <source>
        <dbReference type="Proteomes" id="UP000789901"/>
    </source>
</evidence>
<accession>A0ABN7UP47</accession>
<organism evidence="3 4">
    <name type="scientific">Gigaspora margarita</name>
    <dbReference type="NCBI Taxonomy" id="4874"/>
    <lineage>
        <taxon>Eukaryota</taxon>
        <taxon>Fungi</taxon>
        <taxon>Fungi incertae sedis</taxon>
        <taxon>Mucoromycota</taxon>
        <taxon>Glomeromycotina</taxon>
        <taxon>Glomeromycetes</taxon>
        <taxon>Diversisporales</taxon>
        <taxon>Gigasporaceae</taxon>
        <taxon>Gigaspora</taxon>
    </lineage>
</organism>
<dbReference type="PANTHER" id="PTHR43762">
    <property type="entry name" value="L-GULONOLACTONE OXIDASE"/>
    <property type="match status" value="1"/>
</dbReference>
<dbReference type="InterPro" id="IPR016166">
    <property type="entry name" value="FAD-bd_PCMH"/>
</dbReference>
<evidence type="ECO:0000259" key="2">
    <source>
        <dbReference type="PROSITE" id="PS51387"/>
    </source>
</evidence>
<dbReference type="InterPro" id="IPR010031">
    <property type="entry name" value="FAD_lactone_oxidase-like"/>
</dbReference>
<dbReference type="SUPFAM" id="SSF56176">
    <property type="entry name" value="FAD-binding/transporter-associated domain-like"/>
    <property type="match status" value="1"/>
</dbReference>
<feature type="non-terminal residue" evidence="3">
    <location>
        <position position="1"/>
    </location>
</feature>
<sequence>ETFESQENLQLRVNVAQSCKSISEQEQQFTILNHIAELMQLYRIKDIINEARQNNKIVRVIGSKHSYPSVIWGKNESNILISLNKYRGVEIKKNENNENIAIVKTDENGYVLLVTGGITHQTVRGFISTGSAGGSLSHSFGNQVIGIQLIDGNGDIHDLKYSNNDNSKFLAAGVSMGLLGVITKVTFRLEPHIKIGSPIDFFGDGDPSQGIPSISDFLSNARRIPVPKHLPPDPYPQLSLLQQRTVRLILTHLNENESKISSEEMVKLLDLFMKIGTEYFQDKWWTGLPMDNVMNDLQQLFDGEFKAISNFFTEIYATGRSKFWLSLAYNKDIVRIDVHYFSGNTRGIPKDHFKFYWDILSKYGFRCHWGKYMPDNYGDQVSKLYPQYNQWMNIRRQIDPKQIFVTPYWRKLLKIPNPDN</sequence>
<proteinExistence type="predicted"/>
<dbReference type="Proteomes" id="UP000789901">
    <property type="component" value="Unassembled WGS sequence"/>
</dbReference>
<name>A0ABN7UP47_GIGMA</name>
<dbReference type="Pfam" id="PF04030">
    <property type="entry name" value="ALO"/>
    <property type="match status" value="1"/>
</dbReference>
<keyword evidence="1" id="KW-0560">Oxidoreductase</keyword>
<reference evidence="3 4" key="1">
    <citation type="submission" date="2021-06" db="EMBL/GenBank/DDBJ databases">
        <authorList>
            <person name="Kallberg Y."/>
            <person name="Tangrot J."/>
            <person name="Rosling A."/>
        </authorList>
    </citation>
    <scope>NUCLEOTIDE SEQUENCE [LARGE SCALE GENOMIC DNA]</scope>
    <source>
        <strain evidence="3 4">120-4 pot B 10/14</strain>
    </source>
</reference>
<dbReference type="PROSITE" id="PS51387">
    <property type="entry name" value="FAD_PCMH"/>
    <property type="match status" value="1"/>
</dbReference>
<dbReference type="InterPro" id="IPR036318">
    <property type="entry name" value="FAD-bd_PCMH-like_sf"/>
</dbReference>
<feature type="domain" description="FAD-binding PCMH-type" evidence="2">
    <location>
        <begin position="24"/>
        <end position="192"/>
    </location>
</feature>
<dbReference type="PANTHER" id="PTHR43762:SF1">
    <property type="entry name" value="D-ARABINONO-1,4-LACTONE OXIDASE"/>
    <property type="match status" value="1"/>
</dbReference>
<protein>
    <submittedName>
        <fullName evidence="3">35084_t:CDS:1</fullName>
    </submittedName>
</protein>
<dbReference type="Gene3D" id="3.30.465.10">
    <property type="match status" value="1"/>
</dbReference>
<gene>
    <name evidence="3" type="ORF">GMARGA_LOCUS8248</name>
</gene>
<dbReference type="EMBL" id="CAJVQB010004186">
    <property type="protein sequence ID" value="CAG8629301.1"/>
    <property type="molecule type" value="Genomic_DNA"/>
</dbReference>
<evidence type="ECO:0000256" key="1">
    <source>
        <dbReference type="ARBA" id="ARBA00023002"/>
    </source>
</evidence>
<dbReference type="Gene3D" id="3.30.70.2520">
    <property type="match status" value="1"/>
</dbReference>
<dbReference type="InterPro" id="IPR016169">
    <property type="entry name" value="FAD-bd_PCMH_sub2"/>
</dbReference>
<keyword evidence="4" id="KW-1185">Reference proteome</keyword>
<dbReference type="InterPro" id="IPR007173">
    <property type="entry name" value="ALO_C"/>
</dbReference>
<evidence type="ECO:0000313" key="3">
    <source>
        <dbReference type="EMBL" id="CAG8629301.1"/>
    </source>
</evidence>
<comment type="caution">
    <text evidence="3">The sequence shown here is derived from an EMBL/GenBank/DDBJ whole genome shotgun (WGS) entry which is preliminary data.</text>
</comment>